<sequence length="141" mass="15550">MSNAVDELSTELRSAITRLYSRFRSERIAGEVPDAQLLVLMVLTKQEGLSLTELAASAQVTLGSMSQTTRSLVQLGYATKTRATDDQRKVVFALTDQGRAAAAAARRHRQDWLNSQLAELTADERNDLARIVPLLVRIATH</sequence>
<dbReference type="SUPFAM" id="SSF46785">
    <property type="entry name" value="Winged helix' DNA-binding domain"/>
    <property type="match status" value="1"/>
</dbReference>
<keyword evidence="3" id="KW-1185">Reference proteome</keyword>
<comment type="caution">
    <text evidence="2">The sequence shown here is derived from an EMBL/GenBank/DDBJ whole genome shotgun (WGS) entry which is preliminary data.</text>
</comment>
<dbReference type="Pfam" id="PF01047">
    <property type="entry name" value="MarR"/>
    <property type="match status" value="1"/>
</dbReference>
<dbReference type="PANTHER" id="PTHR39515">
    <property type="entry name" value="CONSERVED PROTEIN"/>
    <property type="match status" value="1"/>
</dbReference>
<dbReference type="InterPro" id="IPR036390">
    <property type="entry name" value="WH_DNA-bd_sf"/>
</dbReference>
<name>A0ABV8QCP9_9MICO</name>
<reference evidence="3" key="1">
    <citation type="journal article" date="2019" name="Int. J. Syst. Evol. Microbiol.">
        <title>The Global Catalogue of Microorganisms (GCM) 10K type strain sequencing project: providing services to taxonomists for standard genome sequencing and annotation.</title>
        <authorList>
            <consortium name="The Broad Institute Genomics Platform"/>
            <consortium name="The Broad Institute Genome Sequencing Center for Infectious Disease"/>
            <person name="Wu L."/>
            <person name="Ma J."/>
        </authorList>
    </citation>
    <scope>NUCLEOTIDE SEQUENCE [LARGE SCALE GENOMIC DNA]</scope>
    <source>
        <strain evidence="3">CGMCC 1.10363</strain>
    </source>
</reference>
<dbReference type="InterPro" id="IPR000835">
    <property type="entry name" value="HTH_MarR-typ"/>
</dbReference>
<evidence type="ECO:0000313" key="2">
    <source>
        <dbReference type="EMBL" id="MFC4245211.1"/>
    </source>
</evidence>
<dbReference type="Gene3D" id="1.10.10.10">
    <property type="entry name" value="Winged helix-like DNA-binding domain superfamily/Winged helix DNA-binding domain"/>
    <property type="match status" value="1"/>
</dbReference>
<dbReference type="InterPro" id="IPR036388">
    <property type="entry name" value="WH-like_DNA-bd_sf"/>
</dbReference>
<dbReference type="PROSITE" id="PS50995">
    <property type="entry name" value="HTH_MARR_2"/>
    <property type="match status" value="1"/>
</dbReference>
<dbReference type="InterPro" id="IPR052526">
    <property type="entry name" value="HTH-type_Bedaq_tolerance"/>
</dbReference>
<dbReference type="EMBL" id="JBHSCN010000022">
    <property type="protein sequence ID" value="MFC4245211.1"/>
    <property type="molecule type" value="Genomic_DNA"/>
</dbReference>
<dbReference type="RefSeq" id="WP_390232144.1">
    <property type="nucleotide sequence ID" value="NZ_JBHSCN010000022.1"/>
</dbReference>
<feature type="domain" description="HTH marR-type" evidence="1">
    <location>
        <begin position="5"/>
        <end position="140"/>
    </location>
</feature>
<accession>A0ABV8QCP9</accession>
<dbReference type="PRINTS" id="PR00598">
    <property type="entry name" value="HTHMARR"/>
</dbReference>
<dbReference type="Proteomes" id="UP001595900">
    <property type="component" value="Unassembled WGS sequence"/>
</dbReference>
<evidence type="ECO:0000259" key="1">
    <source>
        <dbReference type="PROSITE" id="PS50995"/>
    </source>
</evidence>
<dbReference type="SMART" id="SM00347">
    <property type="entry name" value="HTH_MARR"/>
    <property type="match status" value="1"/>
</dbReference>
<protein>
    <submittedName>
        <fullName evidence="2">MarR family winged helix-turn-helix transcriptional regulator</fullName>
    </submittedName>
</protein>
<organism evidence="2 3">
    <name type="scientific">Gryllotalpicola reticulitermitis</name>
    <dbReference type="NCBI Taxonomy" id="1184153"/>
    <lineage>
        <taxon>Bacteria</taxon>
        <taxon>Bacillati</taxon>
        <taxon>Actinomycetota</taxon>
        <taxon>Actinomycetes</taxon>
        <taxon>Micrococcales</taxon>
        <taxon>Microbacteriaceae</taxon>
        <taxon>Gryllotalpicola</taxon>
    </lineage>
</organism>
<dbReference type="PANTHER" id="PTHR39515:SF2">
    <property type="entry name" value="HTH-TYPE TRANSCRIPTIONAL REGULATOR RV0880"/>
    <property type="match status" value="1"/>
</dbReference>
<gene>
    <name evidence="2" type="ORF">ACFOYW_17720</name>
</gene>
<proteinExistence type="predicted"/>
<evidence type="ECO:0000313" key="3">
    <source>
        <dbReference type="Proteomes" id="UP001595900"/>
    </source>
</evidence>